<dbReference type="Gene3D" id="3.10.350.10">
    <property type="entry name" value="LysM domain"/>
    <property type="match status" value="1"/>
</dbReference>
<dbReference type="GO" id="GO:0004222">
    <property type="term" value="F:metalloendopeptidase activity"/>
    <property type="evidence" value="ECO:0007669"/>
    <property type="project" value="TreeGrafter"/>
</dbReference>
<feature type="chain" id="PRO_5001948047" evidence="3">
    <location>
        <begin position="28"/>
        <end position="287"/>
    </location>
</feature>
<keyword evidence="3" id="KW-0732">Signal</keyword>
<dbReference type="Pfam" id="PF01551">
    <property type="entry name" value="Peptidase_M23"/>
    <property type="match status" value="1"/>
</dbReference>
<dbReference type="CDD" id="cd12797">
    <property type="entry name" value="M23_peptidase"/>
    <property type="match status" value="1"/>
</dbReference>
<dbReference type="InterPro" id="IPR036779">
    <property type="entry name" value="LysM_dom_sf"/>
</dbReference>
<name>A0A099KAT0_COLPS</name>
<dbReference type="OrthoDB" id="9795421at2"/>
<evidence type="ECO:0000256" key="2">
    <source>
        <dbReference type="SAM" id="MobiDB-lite"/>
    </source>
</evidence>
<dbReference type="AlphaFoldDB" id="A0A099KAT0"/>
<feature type="compositionally biased region" description="Low complexity" evidence="2">
    <location>
        <begin position="118"/>
        <end position="138"/>
    </location>
</feature>
<dbReference type="PANTHER" id="PTHR21666:SF263">
    <property type="entry name" value="MUREIN HYDROLASE ACTIVATOR NLPD"/>
    <property type="match status" value="1"/>
</dbReference>
<feature type="signal peptide" evidence="3">
    <location>
        <begin position="1"/>
        <end position="27"/>
    </location>
</feature>
<comment type="similarity">
    <text evidence="1">Belongs to the E.coli NlpD/Haemophilus LppB family.</text>
</comment>
<dbReference type="InterPro" id="IPR011055">
    <property type="entry name" value="Dup_hybrid_motif"/>
</dbReference>
<evidence type="ECO:0000256" key="3">
    <source>
        <dbReference type="SAM" id="SignalP"/>
    </source>
</evidence>
<dbReference type="InterPro" id="IPR050570">
    <property type="entry name" value="Cell_wall_metabolism_enzyme"/>
</dbReference>
<sequence length="287" mass="32122">MSFFHLAKHIMLYLGLAIALFSCSSRNTPAPVSSIHSSSVLGERNRDSIKASQYLVKKGETLYSIAWRANSDVRKIARLNKISSPYRIYPGQKLFLVEPKVKKTAQVSKTKVSHKNSTKSSTANKKNSTKNTLASTKKQAYGENVSTRKSYQNSTLASEKFSQKISRWQWPVKGKVVEYFSNSAQGNKGIDITGRRGTKIKASTTGKVVYAGNALRGYGKLIIIKHNEDYLSAYAHNDRILVKEQQIINIGDVIATMGDTDANKVMLHFEIRFRGKSVNPLKYLPKR</sequence>
<reference evidence="5 6" key="1">
    <citation type="submission" date="2014-08" db="EMBL/GenBank/DDBJ databases">
        <title>Genomic and Phenotypic Diversity of Colwellia psychrerythraea strains from Disparate Marine Basins.</title>
        <authorList>
            <person name="Techtmann S.M."/>
            <person name="Stelling S.C."/>
            <person name="Utturkar S.M."/>
            <person name="Alshibli N."/>
            <person name="Harris A."/>
            <person name="Brown S.D."/>
            <person name="Hazen T.C."/>
        </authorList>
    </citation>
    <scope>NUCLEOTIDE SEQUENCE [LARGE SCALE GENOMIC DNA]</scope>
    <source>
        <strain evidence="5 6">ND2E</strain>
    </source>
</reference>
<evidence type="ECO:0000313" key="6">
    <source>
        <dbReference type="Proteomes" id="UP000029843"/>
    </source>
</evidence>
<dbReference type="SUPFAM" id="SSF51261">
    <property type="entry name" value="Duplicated hybrid motif"/>
    <property type="match status" value="1"/>
</dbReference>
<dbReference type="RefSeq" id="WP_033095584.1">
    <property type="nucleotide sequence ID" value="NZ_JQED01000055.1"/>
</dbReference>
<dbReference type="Gene3D" id="2.70.70.10">
    <property type="entry name" value="Glucose Permease (Domain IIA)"/>
    <property type="match status" value="1"/>
</dbReference>
<dbReference type="Proteomes" id="UP000029843">
    <property type="component" value="Unassembled WGS sequence"/>
</dbReference>
<proteinExistence type="inferred from homology"/>
<organism evidence="5 6">
    <name type="scientific">Colwellia psychrerythraea</name>
    <name type="common">Vibrio psychroerythus</name>
    <dbReference type="NCBI Taxonomy" id="28229"/>
    <lineage>
        <taxon>Bacteria</taxon>
        <taxon>Pseudomonadati</taxon>
        <taxon>Pseudomonadota</taxon>
        <taxon>Gammaproteobacteria</taxon>
        <taxon>Alteromonadales</taxon>
        <taxon>Colwelliaceae</taxon>
        <taxon>Colwellia</taxon>
    </lineage>
</organism>
<dbReference type="CDD" id="cd00118">
    <property type="entry name" value="LysM"/>
    <property type="match status" value="1"/>
</dbReference>
<accession>A0A099KAT0</accession>
<dbReference type="PROSITE" id="PS51782">
    <property type="entry name" value="LYSM"/>
    <property type="match status" value="1"/>
</dbReference>
<dbReference type="SMART" id="SM00257">
    <property type="entry name" value="LysM"/>
    <property type="match status" value="1"/>
</dbReference>
<feature type="domain" description="LysM" evidence="4">
    <location>
        <begin position="52"/>
        <end position="96"/>
    </location>
</feature>
<gene>
    <name evidence="5" type="ORF">ND2E_0544</name>
</gene>
<dbReference type="PATRIC" id="fig|28229.4.peg.4028"/>
<comment type="caution">
    <text evidence="5">The sequence shown here is derived from an EMBL/GenBank/DDBJ whole genome shotgun (WGS) entry which is preliminary data.</text>
</comment>
<feature type="region of interest" description="Disordered" evidence="2">
    <location>
        <begin position="106"/>
        <end position="153"/>
    </location>
</feature>
<dbReference type="Pfam" id="PF01476">
    <property type="entry name" value="LysM"/>
    <property type="match status" value="1"/>
</dbReference>
<dbReference type="PANTHER" id="PTHR21666">
    <property type="entry name" value="PEPTIDASE-RELATED"/>
    <property type="match status" value="1"/>
</dbReference>
<dbReference type="InterPro" id="IPR018392">
    <property type="entry name" value="LysM"/>
</dbReference>
<dbReference type="InterPro" id="IPR016047">
    <property type="entry name" value="M23ase_b-sheet_dom"/>
</dbReference>
<protein>
    <submittedName>
        <fullName evidence="5">Peptidase M23</fullName>
    </submittedName>
</protein>
<dbReference type="GO" id="GO:0009279">
    <property type="term" value="C:cell outer membrane"/>
    <property type="evidence" value="ECO:0007669"/>
    <property type="project" value="TreeGrafter"/>
</dbReference>
<evidence type="ECO:0000259" key="4">
    <source>
        <dbReference type="PROSITE" id="PS51782"/>
    </source>
</evidence>
<feature type="compositionally biased region" description="Polar residues" evidence="2">
    <location>
        <begin position="144"/>
        <end position="153"/>
    </location>
</feature>
<dbReference type="GO" id="GO:0032153">
    <property type="term" value="C:cell division site"/>
    <property type="evidence" value="ECO:0007669"/>
    <property type="project" value="TreeGrafter"/>
</dbReference>
<evidence type="ECO:0000313" key="5">
    <source>
        <dbReference type="EMBL" id="KGJ87137.1"/>
    </source>
</evidence>
<dbReference type="EMBL" id="JQED01000055">
    <property type="protein sequence ID" value="KGJ87137.1"/>
    <property type="molecule type" value="Genomic_DNA"/>
</dbReference>
<evidence type="ECO:0000256" key="1">
    <source>
        <dbReference type="ARBA" id="ARBA00038420"/>
    </source>
</evidence>